<evidence type="ECO:0000256" key="1">
    <source>
        <dbReference type="SAM" id="Phobius"/>
    </source>
</evidence>
<dbReference type="Proteomes" id="UP000198956">
    <property type="component" value="Unassembled WGS sequence"/>
</dbReference>
<dbReference type="RefSeq" id="WP_091259739.1">
    <property type="nucleotide sequence ID" value="NZ_FNDE01000002.1"/>
</dbReference>
<evidence type="ECO:0000313" key="2">
    <source>
        <dbReference type="EMBL" id="SDG74239.1"/>
    </source>
</evidence>
<sequence>MFENDLYLLIGFALAVLVTLFTPMVRGYLNKFYSFLVKKLGKNTANILKTVFIAVIQYIKDNKDKIITVLVKKSNDKINKDNIKSIEKGYKKGKEILK</sequence>
<name>A0A1G7WQQ8_ANETH</name>
<reference evidence="2 3" key="1">
    <citation type="submission" date="2016-10" db="EMBL/GenBank/DDBJ databases">
        <authorList>
            <person name="de Groot N.N."/>
        </authorList>
    </citation>
    <scope>NUCLEOTIDE SEQUENCE [LARGE SCALE GENOMIC DNA]</scope>
    <source>
        <strain evidence="2 3">L 420-91</strain>
    </source>
</reference>
<organism evidence="2 3">
    <name type="scientific">Aneurinibacillus thermoaerophilus</name>
    <dbReference type="NCBI Taxonomy" id="143495"/>
    <lineage>
        <taxon>Bacteria</taxon>
        <taxon>Bacillati</taxon>
        <taxon>Bacillota</taxon>
        <taxon>Bacilli</taxon>
        <taxon>Bacillales</taxon>
        <taxon>Paenibacillaceae</taxon>
        <taxon>Aneurinibacillus group</taxon>
        <taxon>Aneurinibacillus</taxon>
    </lineage>
</organism>
<dbReference type="EMBL" id="FNDE01000002">
    <property type="protein sequence ID" value="SDG74239.1"/>
    <property type="molecule type" value="Genomic_DNA"/>
</dbReference>
<gene>
    <name evidence="2" type="ORF">SAMN04489735_100267</name>
</gene>
<protein>
    <submittedName>
        <fullName evidence="2">Uncharacterized protein</fullName>
    </submittedName>
</protein>
<keyword evidence="1" id="KW-0812">Transmembrane</keyword>
<accession>A0A1G7WQQ8</accession>
<dbReference type="AlphaFoldDB" id="A0A1G7WQQ8"/>
<keyword evidence="1" id="KW-1133">Transmembrane helix</keyword>
<evidence type="ECO:0000313" key="3">
    <source>
        <dbReference type="Proteomes" id="UP000198956"/>
    </source>
</evidence>
<dbReference type="OrthoDB" id="9994566at2"/>
<proteinExistence type="predicted"/>
<feature type="transmembrane region" description="Helical" evidence="1">
    <location>
        <begin position="6"/>
        <end position="29"/>
    </location>
</feature>
<keyword evidence="1" id="KW-0472">Membrane</keyword>